<gene>
    <name evidence="8" type="ORF">KDK95_16935</name>
</gene>
<protein>
    <submittedName>
        <fullName evidence="8">DUF4040 domain-containing protein</fullName>
    </submittedName>
</protein>
<feature type="transmembrane region" description="Helical" evidence="6">
    <location>
        <begin position="55"/>
        <end position="75"/>
    </location>
</feature>
<dbReference type="GO" id="GO:0005886">
    <property type="term" value="C:plasma membrane"/>
    <property type="evidence" value="ECO:0007669"/>
    <property type="project" value="UniProtKB-SubCell"/>
</dbReference>
<dbReference type="RefSeq" id="WP_212519192.1">
    <property type="nucleotide sequence ID" value="NZ_JAGSOH010000047.1"/>
</dbReference>
<keyword evidence="3 6" id="KW-0812">Transmembrane</keyword>
<sequence length="103" mass="10991">MTEFWIIDYLVLALILGSAVLVIRIPNLPGATMALSAVGTFLSLLFVILGAPDDAHSEVVVGAIALPVLYLAAIAKVRADVLDEGELREEGEQDDEGEASDRR</sequence>
<dbReference type="Pfam" id="PF13244">
    <property type="entry name" value="MbhD"/>
    <property type="match status" value="1"/>
</dbReference>
<dbReference type="Proteomes" id="UP000676325">
    <property type="component" value="Unassembled WGS sequence"/>
</dbReference>
<evidence type="ECO:0000256" key="4">
    <source>
        <dbReference type="ARBA" id="ARBA00022989"/>
    </source>
</evidence>
<keyword evidence="4 6" id="KW-1133">Transmembrane helix</keyword>
<accession>A0A941EI02</accession>
<name>A0A941EI02_9ACTN</name>
<evidence type="ECO:0000313" key="9">
    <source>
        <dbReference type="Proteomes" id="UP000676325"/>
    </source>
</evidence>
<dbReference type="InterPro" id="IPR025383">
    <property type="entry name" value="MrpA_C/MbhD"/>
</dbReference>
<dbReference type="InterPro" id="IPR042106">
    <property type="entry name" value="Nuo/plastoQ_OxRdtase_6_NuoJ"/>
</dbReference>
<keyword evidence="9" id="KW-1185">Reference proteome</keyword>
<dbReference type="EMBL" id="JAGSOH010000047">
    <property type="protein sequence ID" value="MBR7828004.1"/>
    <property type="molecule type" value="Genomic_DNA"/>
</dbReference>
<reference evidence="8" key="1">
    <citation type="submission" date="2021-04" db="EMBL/GenBank/DDBJ databases">
        <title>Genome based classification of Actinospica acidithermotolerans sp. nov., an actinobacterium isolated from an Indonesian hot spring.</title>
        <authorList>
            <person name="Kusuma A.B."/>
            <person name="Putra K.E."/>
            <person name="Nafisah S."/>
            <person name="Loh J."/>
            <person name="Nouioui I."/>
            <person name="Goodfellow M."/>
        </authorList>
    </citation>
    <scope>NUCLEOTIDE SEQUENCE</scope>
    <source>
        <strain evidence="8">MGRD01-02</strain>
    </source>
</reference>
<comment type="subcellular location">
    <subcellularLocation>
        <location evidence="1">Cell membrane</location>
        <topology evidence="1">Multi-pass membrane protein</topology>
    </subcellularLocation>
</comment>
<feature type="transmembrane region" description="Helical" evidence="6">
    <location>
        <begin position="30"/>
        <end position="49"/>
    </location>
</feature>
<evidence type="ECO:0000259" key="7">
    <source>
        <dbReference type="Pfam" id="PF13244"/>
    </source>
</evidence>
<evidence type="ECO:0000256" key="2">
    <source>
        <dbReference type="ARBA" id="ARBA00022475"/>
    </source>
</evidence>
<evidence type="ECO:0000256" key="1">
    <source>
        <dbReference type="ARBA" id="ARBA00004651"/>
    </source>
</evidence>
<evidence type="ECO:0000256" key="6">
    <source>
        <dbReference type="SAM" id="Phobius"/>
    </source>
</evidence>
<keyword evidence="5 6" id="KW-0472">Membrane</keyword>
<keyword evidence="2" id="KW-1003">Cell membrane</keyword>
<proteinExistence type="predicted"/>
<feature type="transmembrane region" description="Helical" evidence="6">
    <location>
        <begin position="6"/>
        <end position="23"/>
    </location>
</feature>
<comment type="caution">
    <text evidence="8">The sequence shown here is derived from an EMBL/GenBank/DDBJ whole genome shotgun (WGS) entry which is preliminary data.</text>
</comment>
<dbReference type="AlphaFoldDB" id="A0A941EI02"/>
<evidence type="ECO:0000256" key="3">
    <source>
        <dbReference type="ARBA" id="ARBA00022692"/>
    </source>
</evidence>
<organism evidence="8 9">
    <name type="scientific">Actinospica acidithermotolerans</name>
    <dbReference type="NCBI Taxonomy" id="2828514"/>
    <lineage>
        <taxon>Bacteria</taxon>
        <taxon>Bacillati</taxon>
        <taxon>Actinomycetota</taxon>
        <taxon>Actinomycetes</taxon>
        <taxon>Catenulisporales</taxon>
        <taxon>Actinospicaceae</taxon>
        <taxon>Actinospica</taxon>
    </lineage>
</organism>
<evidence type="ECO:0000256" key="5">
    <source>
        <dbReference type="ARBA" id="ARBA00023136"/>
    </source>
</evidence>
<feature type="domain" description="MrpA C-terminal/MbhD" evidence="7">
    <location>
        <begin position="13"/>
        <end position="78"/>
    </location>
</feature>
<dbReference type="Gene3D" id="1.20.120.1200">
    <property type="entry name" value="NADH-ubiquinone/plastoquinone oxidoreductase chain 6, subunit NuoJ"/>
    <property type="match status" value="1"/>
</dbReference>
<evidence type="ECO:0000313" key="8">
    <source>
        <dbReference type="EMBL" id="MBR7828004.1"/>
    </source>
</evidence>